<dbReference type="Proteomes" id="UP000822688">
    <property type="component" value="Chromosome 12"/>
</dbReference>
<reference evidence="1" key="1">
    <citation type="submission" date="2020-06" db="EMBL/GenBank/DDBJ databases">
        <title>WGS assembly of Ceratodon purpureus strain R40.</title>
        <authorList>
            <person name="Carey S.B."/>
            <person name="Jenkins J."/>
            <person name="Shu S."/>
            <person name="Lovell J.T."/>
            <person name="Sreedasyam A."/>
            <person name="Maumus F."/>
            <person name="Tiley G.P."/>
            <person name="Fernandez-Pozo N."/>
            <person name="Barry K."/>
            <person name="Chen C."/>
            <person name="Wang M."/>
            <person name="Lipzen A."/>
            <person name="Daum C."/>
            <person name="Saski C.A."/>
            <person name="Payton A.C."/>
            <person name="Mcbreen J.C."/>
            <person name="Conrad R.E."/>
            <person name="Kollar L.M."/>
            <person name="Olsson S."/>
            <person name="Huttunen S."/>
            <person name="Landis J.B."/>
            <person name="Wickett N.J."/>
            <person name="Johnson M.G."/>
            <person name="Rensing S.A."/>
            <person name="Grimwood J."/>
            <person name="Schmutz J."/>
            <person name="Mcdaniel S.F."/>
        </authorList>
    </citation>
    <scope>NUCLEOTIDE SEQUENCE</scope>
    <source>
        <strain evidence="1">R40</strain>
    </source>
</reference>
<name>A0A8T0G8T4_CERPU</name>
<accession>A0A8T0G8T4</accession>
<dbReference type="AlphaFoldDB" id="A0A8T0G8T4"/>
<keyword evidence="2" id="KW-1185">Reference proteome</keyword>
<dbReference type="EMBL" id="CM026433">
    <property type="protein sequence ID" value="KAG0555470.1"/>
    <property type="molecule type" value="Genomic_DNA"/>
</dbReference>
<gene>
    <name evidence="1" type="ORF">KC19_12G171500</name>
</gene>
<comment type="caution">
    <text evidence="1">The sequence shown here is derived from an EMBL/GenBank/DDBJ whole genome shotgun (WGS) entry which is preliminary data.</text>
</comment>
<evidence type="ECO:0000313" key="2">
    <source>
        <dbReference type="Proteomes" id="UP000822688"/>
    </source>
</evidence>
<evidence type="ECO:0000313" key="1">
    <source>
        <dbReference type="EMBL" id="KAG0555470.1"/>
    </source>
</evidence>
<sequence length="73" mass="7813">MGRYVPSVLHAPVCGSFFFPSSLLNGCFRGLFCSSLSSQLVWTGKGSSEVVEMAREVRSADIILGQLNASDAK</sequence>
<protein>
    <submittedName>
        <fullName evidence="1">Uncharacterized protein</fullName>
    </submittedName>
</protein>
<proteinExistence type="predicted"/>
<organism evidence="1 2">
    <name type="scientific">Ceratodon purpureus</name>
    <name type="common">Fire moss</name>
    <name type="synonym">Dicranum purpureum</name>
    <dbReference type="NCBI Taxonomy" id="3225"/>
    <lineage>
        <taxon>Eukaryota</taxon>
        <taxon>Viridiplantae</taxon>
        <taxon>Streptophyta</taxon>
        <taxon>Embryophyta</taxon>
        <taxon>Bryophyta</taxon>
        <taxon>Bryophytina</taxon>
        <taxon>Bryopsida</taxon>
        <taxon>Dicranidae</taxon>
        <taxon>Pseudoditrichales</taxon>
        <taxon>Ditrichaceae</taxon>
        <taxon>Ceratodon</taxon>
    </lineage>
</organism>